<dbReference type="Pfam" id="PF13509">
    <property type="entry name" value="S1_2"/>
    <property type="match status" value="1"/>
</dbReference>
<dbReference type="InterPro" id="IPR040764">
    <property type="entry name" value="CvfB_WH"/>
</dbReference>
<dbReference type="InterPro" id="IPR048588">
    <property type="entry name" value="CvfB_S1_2nd"/>
</dbReference>
<sequence length="292" mass="33231">MEHIEAGTVTTLQVERIAPFGYFLTDGEEDVLLHQSEVDRQLEVGESLSVFIYQDKQGRLTATSKIPKIQVGRYGWAEVVNVVENLGVFVDIGINKDILVSLDDLPLFQSVWPSNGDQLFLSLKTDRNGRLFGRLATENIIQQLTKKAPETMKNNNVKGRVYRESKVGTFVLTEDGYRGFVHESERPKEPRLGESIEGRVIDVKKDGTLNLSLIPRGHEKMDEDSEAILSYMHSRNGAMPYSDKSQPDDILERFGMSKASFKRALGKLMKANRIEQREGWTYFKEEDRESKQ</sequence>
<proteinExistence type="inferred from homology"/>
<dbReference type="SMART" id="SM00316">
    <property type="entry name" value="S1"/>
    <property type="match status" value="2"/>
</dbReference>
<dbReference type="InterPro" id="IPR039566">
    <property type="entry name" value="CvfB_S1_st"/>
</dbReference>
<reference evidence="3 4" key="1">
    <citation type="journal article" date="2019" name="Int. J. Syst. Evol. Microbiol.">
        <title>The Global Catalogue of Microorganisms (GCM) 10K type strain sequencing project: providing services to taxonomists for standard genome sequencing and annotation.</title>
        <authorList>
            <consortium name="The Broad Institute Genomics Platform"/>
            <consortium name="The Broad Institute Genome Sequencing Center for Infectious Disease"/>
            <person name="Wu L."/>
            <person name="Ma J."/>
        </authorList>
    </citation>
    <scope>NUCLEOTIDE SEQUENCE [LARGE SCALE GENOMIC DNA]</scope>
    <source>
        <strain evidence="3 4">JCM 9731</strain>
    </source>
</reference>
<dbReference type="InterPro" id="IPR014464">
    <property type="entry name" value="CvfB_fam"/>
</dbReference>
<dbReference type="Pfam" id="PF17783">
    <property type="entry name" value="WHD_CvfB"/>
    <property type="match status" value="1"/>
</dbReference>
<dbReference type="Pfam" id="PF21191">
    <property type="entry name" value="CvfB_1st"/>
    <property type="match status" value="1"/>
</dbReference>
<protein>
    <submittedName>
        <fullName evidence="3">S1 RNA-binding domain-containing protein</fullName>
    </submittedName>
</protein>
<comment type="similarity">
    <text evidence="1">Belongs to the CvfB family.</text>
</comment>
<dbReference type="InterPro" id="IPR012340">
    <property type="entry name" value="NA-bd_OB-fold"/>
</dbReference>
<dbReference type="Pfam" id="PF21543">
    <property type="entry name" value="CvfB_2nd"/>
    <property type="match status" value="1"/>
</dbReference>
<accession>A0ABN0W900</accession>
<dbReference type="PROSITE" id="PS50126">
    <property type="entry name" value="S1"/>
    <property type="match status" value="1"/>
</dbReference>
<evidence type="ECO:0000256" key="1">
    <source>
        <dbReference type="PIRNR" id="PIRNR012524"/>
    </source>
</evidence>
<gene>
    <name evidence="3" type="ORF">GCM10008967_19850</name>
</gene>
<dbReference type="InterPro" id="IPR003029">
    <property type="entry name" value="S1_domain"/>
</dbReference>
<dbReference type="RefSeq" id="WP_343798680.1">
    <property type="nucleotide sequence ID" value="NZ_BAAADJ010000021.1"/>
</dbReference>
<dbReference type="Proteomes" id="UP001500782">
    <property type="component" value="Unassembled WGS sequence"/>
</dbReference>
<dbReference type="EMBL" id="BAAADJ010000021">
    <property type="protein sequence ID" value="GAA0329382.1"/>
    <property type="molecule type" value="Genomic_DNA"/>
</dbReference>
<dbReference type="Gene3D" id="1.10.10.10">
    <property type="entry name" value="Winged helix-like DNA-binding domain superfamily/Winged helix DNA-binding domain"/>
    <property type="match status" value="1"/>
</dbReference>
<comment type="caution">
    <text evidence="3">The sequence shown here is derived from an EMBL/GenBank/DDBJ whole genome shotgun (WGS) entry which is preliminary data.</text>
</comment>
<dbReference type="InterPro" id="IPR048587">
    <property type="entry name" value="CvfB_S1_3rd"/>
</dbReference>
<dbReference type="PIRSF" id="PIRSF012524">
    <property type="entry name" value="YitL_S1"/>
    <property type="match status" value="1"/>
</dbReference>
<name>A0ABN0W900_9BACI</name>
<dbReference type="Gene3D" id="2.40.50.140">
    <property type="entry name" value="Nucleic acid-binding proteins"/>
    <property type="match status" value="2"/>
</dbReference>
<feature type="domain" description="S1 motif" evidence="2">
    <location>
        <begin position="154"/>
        <end position="214"/>
    </location>
</feature>
<dbReference type="PANTHER" id="PTHR37296:SF1">
    <property type="entry name" value="CONSERVED VIRULENCE FACTOR B"/>
    <property type="match status" value="1"/>
</dbReference>
<dbReference type="PANTHER" id="PTHR37296">
    <property type="entry name" value="CONSERVED VIRULENCE FACTOR B"/>
    <property type="match status" value="1"/>
</dbReference>
<dbReference type="SUPFAM" id="SSF50249">
    <property type="entry name" value="Nucleic acid-binding proteins"/>
    <property type="match status" value="1"/>
</dbReference>
<evidence type="ECO:0000313" key="3">
    <source>
        <dbReference type="EMBL" id="GAA0329382.1"/>
    </source>
</evidence>
<dbReference type="InterPro" id="IPR036388">
    <property type="entry name" value="WH-like_DNA-bd_sf"/>
</dbReference>
<organism evidence="3 4">
    <name type="scientific">Bacillus carboniphilus</name>
    <dbReference type="NCBI Taxonomy" id="86663"/>
    <lineage>
        <taxon>Bacteria</taxon>
        <taxon>Bacillati</taxon>
        <taxon>Bacillota</taxon>
        <taxon>Bacilli</taxon>
        <taxon>Bacillales</taxon>
        <taxon>Bacillaceae</taxon>
        <taxon>Bacillus</taxon>
    </lineage>
</organism>
<evidence type="ECO:0000259" key="2">
    <source>
        <dbReference type="PROSITE" id="PS50126"/>
    </source>
</evidence>
<keyword evidence="4" id="KW-1185">Reference proteome</keyword>
<evidence type="ECO:0000313" key="4">
    <source>
        <dbReference type="Proteomes" id="UP001500782"/>
    </source>
</evidence>